<dbReference type="EMBL" id="JAHWZX010000002">
    <property type="protein sequence ID" value="MBW4329941.1"/>
    <property type="molecule type" value="Genomic_DNA"/>
</dbReference>
<dbReference type="InterPro" id="IPR012910">
    <property type="entry name" value="Plug_dom"/>
</dbReference>
<dbReference type="Pfam" id="PF07715">
    <property type="entry name" value="Plug"/>
    <property type="match status" value="1"/>
</dbReference>
<evidence type="ECO:0000256" key="1">
    <source>
        <dbReference type="RuleBase" id="RU003357"/>
    </source>
</evidence>
<comment type="similarity">
    <text evidence="1">Belongs to the TonB-dependent receptor family.</text>
</comment>
<keyword evidence="5" id="KW-1185">Reference proteome</keyword>
<evidence type="ECO:0000259" key="3">
    <source>
        <dbReference type="Pfam" id="PF07715"/>
    </source>
</evidence>
<organism evidence="4 5">
    <name type="scientific">Stakelama flava</name>
    <dbReference type="NCBI Taxonomy" id="2860338"/>
    <lineage>
        <taxon>Bacteria</taxon>
        <taxon>Pseudomonadati</taxon>
        <taxon>Pseudomonadota</taxon>
        <taxon>Alphaproteobacteria</taxon>
        <taxon>Sphingomonadales</taxon>
        <taxon>Sphingomonadaceae</taxon>
        <taxon>Stakelama</taxon>
    </lineage>
</organism>
<keyword evidence="4" id="KW-0675">Receptor</keyword>
<dbReference type="InterPro" id="IPR000531">
    <property type="entry name" value="Beta-barrel_TonB"/>
</dbReference>
<comment type="subcellular location">
    <subcellularLocation>
        <location evidence="1">Cell outer membrane</location>
    </subcellularLocation>
</comment>
<dbReference type="InterPro" id="IPR010104">
    <property type="entry name" value="TonB_rcpt_bac"/>
</dbReference>
<dbReference type="Pfam" id="PF00593">
    <property type="entry name" value="TonB_dep_Rec_b-barrel"/>
    <property type="match status" value="1"/>
</dbReference>
<protein>
    <submittedName>
        <fullName evidence="4">TonB-dependent receptor</fullName>
    </submittedName>
</protein>
<proteinExistence type="inferred from homology"/>
<dbReference type="PANTHER" id="PTHR40980">
    <property type="entry name" value="PLUG DOMAIN-CONTAINING PROTEIN"/>
    <property type="match status" value="1"/>
</dbReference>
<gene>
    <name evidence="4" type="ORF">KY084_03505</name>
</gene>
<comment type="caution">
    <text evidence="4">The sequence shown here is derived from an EMBL/GenBank/DDBJ whole genome shotgun (WGS) entry which is preliminary data.</text>
</comment>
<dbReference type="Proteomes" id="UP001197214">
    <property type="component" value="Unassembled WGS sequence"/>
</dbReference>
<accession>A0ABS6XKN1</accession>
<evidence type="ECO:0000313" key="4">
    <source>
        <dbReference type="EMBL" id="MBW4329941.1"/>
    </source>
</evidence>
<name>A0ABS6XKN1_9SPHN</name>
<evidence type="ECO:0000259" key="2">
    <source>
        <dbReference type="Pfam" id="PF00593"/>
    </source>
</evidence>
<feature type="domain" description="TonB-dependent receptor plug" evidence="3">
    <location>
        <begin position="31"/>
        <end position="125"/>
    </location>
</feature>
<dbReference type="NCBIfam" id="TIGR01782">
    <property type="entry name" value="TonB-Xanth-Caul"/>
    <property type="match status" value="1"/>
</dbReference>
<keyword evidence="1" id="KW-0798">TonB box</keyword>
<dbReference type="PANTHER" id="PTHR40980:SF3">
    <property type="entry name" value="TONB-DEPENDENT RECEPTOR-LIKE BETA-BARREL DOMAIN-CONTAINING PROTEIN"/>
    <property type="match status" value="1"/>
</dbReference>
<sequence>MTDDASAEADTSNDIVVTGIRRSLEKAAEIKRDSPQVVDSIVAEDIGKFPDPTTAGALQRVPGVQVTVGSNNEISGVLVRGLSDISSTLDGREIFSTTNRGFAFQDLPATALARVDVVKTNTADLIEGGIASTINMQLNKPFNFDKPTIVATARGNYENNADKLNPQFSVLATKTWHTGIGDIGVLVNASYAKFDFDRPITFNGLRRTLSGSLYNIDGVVTPLNYGAVNTYGKYDRPEVNASIQWQATPELQVYADGLFTGYEGDTQASYQAIPFFAVGGSTISNLVVDSDHCIDARVANANQANPNAQQLAAGAYTTQNLCSLKSATFTNVPLNSSMQSFRDRNYNYMGALGLKYDGDKSQIKLDVAYQKSTARHEAFIVDVGKLITVDYAPDVDGGGTATVADNAGNDTSGWSFWHGLNQTFSKSNGDLFQSRVDVTYDLDGALGFLENVQYGARFADRSALYQEAVLNTGAPGGDLVTPVEGNVPDDFFVTIPGVDRMNNGASAVGPDPDYLRSEEGRDLLRALYGAPLGDPDYQPQRRFKASEKTYAAYLQTAYKFDLGDTISADGLIGMRLAKTDRSIAGAGIVDDEVVPVAVDTNDTKWLPNASVRVQFGGGLQARATYARTMRRPGFSELNPGLSYVVSTNPAVINSGSAGNPYLKPQVSDSYDTTLEYYFRHGFVAAALFYRTIQDRVVNQAQTEEISGQVYNISRPRNVGKVSLKGVEISGQTFFDFLPGALSGLGAFGNFTYIDSEIGGDDTLAGYPVLGVSKYNFNAGLLFEKYGISGRVVYTYRSKYYESDATGTITLRELTDSTADDEQATVLDYVRAGGRLDFSLGYDINDAIRVDIGGTNILHNKYKSYYNETWMPVDYRDDGTTYSIGIRMKI</sequence>
<dbReference type="RefSeq" id="WP_219237038.1">
    <property type="nucleotide sequence ID" value="NZ_JAHWZX010000002.1"/>
</dbReference>
<feature type="domain" description="TonB-dependent receptor-like beta-barrel" evidence="2">
    <location>
        <begin position="390"/>
        <end position="856"/>
    </location>
</feature>
<reference evidence="4 5" key="1">
    <citation type="submission" date="2021-07" db="EMBL/GenBank/DDBJ databases">
        <title>Stakelama flava sp. nov., a novel endophytic bacterium isolated from branch of Kandelia candel.</title>
        <authorList>
            <person name="Tuo L."/>
        </authorList>
    </citation>
    <scope>NUCLEOTIDE SEQUENCE [LARGE SCALE GENOMIC DNA]</scope>
    <source>
        <strain evidence="4 5">CBK3Z-3</strain>
    </source>
</reference>
<evidence type="ECO:0000313" key="5">
    <source>
        <dbReference type="Proteomes" id="UP001197214"/>
    </source>
</evidence>
<keyword evidence="1" id="KW-0472">Membrane</keyword>